<comment type="caution">
    <text evidence="2">The sequence shown here is derived from an EMBL/GenBank/DDBJ whole genome shotgun (WGS) entry which is preliminary data.</text>
</comment>
<organism evidence="2 3">
    <name type="scientific">Candidatus Falkowbacteria bacterium RIFOXYC2_FULL_36_12</name>
    <dbReference type="NCBI Taxonomy" id="1798002"/>
    <lineage>
        <taxon>Bacteria</taxon>
        <taxon>Candidatus Falkowiibacteriota</taxon>
    </lineage>
</organism>
<dbReference type="EMBL" id="MFGJ01000007">
    <property type="protein sequence ID" value="OGF31775.1"/>
    <property type="molecule type" value="Genomic_DNA"/>
</dbReference>
<evidence type="ECO:0000313" key="3">
    <source>
        <dbReference type="Proteomes" id="UP000179001"/>
    </source>
</evidence>
<dbReference type="AlphaFoldDB" id="A0A1F5SYH5"/>
<dbReference type="Proteomes" id="UP000179001">
    <property type="component" value="Unassembled WGS sequence"/>
</dbReference>
<reference evidence="2 3" key="1">
    <citation type="journal article" date="2016" name="Nat. Commun.">
        <title>Thousands of microbial genomes shed light on interconnected biogeochemical processes in an aquifer system.</title>
        <authorList>
            <person name="Anantharaman K."/>
            <person name="Brown C.T."/>
            <person name="Hug L.A."/>
            <person name="Sharon I."/>
            <person name="Castelle C.J."/>
            <person name="Probst A.J."/>
            <person name="Thomas B.C."/>
            <person name="Singh A."/>
            <person name="Wilkins M.J."/>
            <person name="Karaoz U."/>
            <person name="Brodie E.L."/>
            <person name="Williams K.H."/>
            <person name="Hubbard S.S."/>
            <person name="Banfield J.F."/>
        </authorList>
    </citation>
    <scope>NUCLEOTIDE SEQUENCE [LARGE SCALE GENOMIC DNA]</scope>
</reference>
<evidence type="ECO:0008006" key="4">
    <source>
        <dbReference type="Google" id="ProtNLM"/>
    </source>
</evidence>
<dbReference type="STRING" id="1798002.A2478_04795"/>
<proteinExistence type="predicted"/>
<sequence length="841" mass="93108">MRRFLGLIIASLFIYSCSSTSVDSTPNINNDDAGTHVSVNPRVPVNDVVCLEEDVNQNNCGPWGCDVRYADINFNHEDIQTSEEISVNECEEDSDCDGEEICNCTVGNNWECTVPSCYHGSCGRILVLHHYCEIGCGENGCLQCVNDSDCGVGGGCGCTEDNTFTCQRPICFNGYCSAEITSSEDCGSIPCQETGCADCLTDSDCDYNNPCIIGVCRDDNTCQPNYYCADGEACLLDDNLEPFCVQEDFECLMDIDCFQFEDICNDYICENYHCQPSPVVEHLNCGLSMYCFSGECLPVGCDDGDLCTQDLFDPSIGLCQHREIVNCCLNDTVCADEDDCTLDLCIANRCSNVEIADCVSNPECTVDEDCVDDNPCTDGGYKRPEWCDNGTCVVVNTPNYGLCGMDGSGWYCFEGECSFFYCSDNDPCTMDLFDGVNQTCFFSYIQGCDDGDVCTFEVCDENGCHVEREPDCISCENDQDCGYNDVCTINTCVDNLCQSEEVCLYGMYGAIQRLCSVDQDCTDPNFGPYCLTFSSNGNDFGICSRCYTVNGQVVGCEEGQWCNEIDADYFLAGEFGSDNVYQLTVNQCFPIEPCYGDSACDDNDPCTIDHCVSNTCQYTTDSACIEVVECEDYEDCADDDGCTFEYCEDNKCVVVPLADCTTCQDNDDCVDVADFCGSYGADWIVQTLPNCQYNRCDVDYVLCENGCTNDTCVELNPECDEDTDCDPLSICLNGECVWSNEVVTCQITCPVQFTDVVVWWGSNQQEFIESGLTFSATFADLCHWEANHPTFMFNCTDYTNWGEGYDAIVECNQDNYRIIRDPIEGDHGKMQLFVDDVLCRQ</sequence>
<evidence type="ECO:0000256" key="1">
    <source>
        <dbReference type="SAM" id="SignalP"/>
    </source>
</evidence>
<feature type="chain" id="PRO_5009521316" description="SRCR domain-containing protein" evidence="1">
    <location>
        <begin position="22"/>
        <end position="841"/>
    </location>
</feature>
<protein>
    <recommendedName>
        <fullName evidence="4">SRCR domain-containing protein</fullName>
    </recommendedName>
</protein>
<name>A0A1F5SYH5_9BACT</name>
<evidence type="ECO:0000313" key="2">
    <source>
        <dbReference type="EMBL" id="OGF31775.1"/>
    </source>
</evidence>
<gene>
    <name evidence="2" type="ORF">A2478_04795</name>
</gene>
<dbReference type="PROSITE" id="PS51257">
    <property type="entry name" value="PROKAR_LIPOPROTEIN"/>
    <property type="match status" value="1"/>
</dbReference>
<keyword evidence="1" id="KW-0732">Signal</keyword>
<feature type="signal peptide" evidence="1">
    <location>
        <begin position="1"/>
        <end position="21"/>
    </location>
</feature>
<accession>A0A1F5SYH5</accession>